<dbReference type="InterPro" id="IPR050641">
    <property type="entry name" value="RIFMO-like"/>
</dbReference>
<dbReference type="InterPro" id="IPR036188">
    <property type="entry name" value="FAD/NAD-bd_sf"/>
</dbReference>
<dbReference type="CDD" id="cd02979">
    <property type="entry name" value="PHOX_C"/>
    <property type="match status" value="1"/>
</dbReference>
<gene>
    <name evidence="9" type="ORF">I0K15_18185</name>
</gene>
<dbReference type="NCBIfam" id="NF006144">
    <property type="entry name" value="PRK08294.1"/>
    <property type="match status" value="1"/>
</dbReference>
<proteinExistence type="inferred from homology"/>
<feature type="domain" description="FAD-binding" evidence="7">
    <location>
        <begin position="28"/>
        <end position="394"/>
    </location>
</feature>
<accession>A0A7S9LQZ4</accession>
<dbReference type="Proteomes" id="UP000594800">
    <property type="component" value="Chromosome"/>
</dbReference>
<evidence type="ECO:0000313" key="9">
    <source>
        <dbReference type="EMBL" id="QPH53684.1"/>
    </source>
</evidence>
<reference evidence="9 10" key="1">
    <citation type="submission" date="2020-11" db="EMBL/GenBank/DDBJ databases">
        <title>Description of Pontivivens ytuae sp. nov. isolated from deep sea sediment of Mariana Trench.</title>
        <authorList>
            <person name="Wang Z."/>
            <person name="Sun Q.-L."/>
            <person name="Xu X.-D."/>
            <person name="Tang Y.-Z."/>
            <person name="Zhang J."/>
        </authorList>
    </citation>
    <scope>NUCLEOTIDE SEQUENCE [LARGE SCALE GENOMIC DNA]</scope>
    <source>
        <strain evidence="9 10">MT2928</strain>
    </source>
</reference>
<dbReference type="AlphaFoldDB" id="A0A7S9LQZ4"/>
<name>A0A7S9LQZ4_9RHOB</name>
<comment type="cofactor">
    <cofactor evidence="1">
        <name>FAD</name>
        <dbReference type="ChEBI" id="CHEBI:57692"/>
    </cofactor>
</comment>
<dbReference type="GO" id="GO:0071949">
    <property type="term" value="F:FAD binding"/>
    <property type="evidence" value="ECO:0007669"/>
    <property type="project" value="InterPro"/>
</dbReference>
<dbReference type="PANTHER" id="PTHR43004:SF19">
    <property type="entry name" value="BINDING MONOOXYGENASE, PUTATIVE (JCVI)-RELATED"/>
    <property type="match status" value="1"/>
</dbReference>
<evidence type="ECO:0000256" key="4">
    <source>
        <dbReference type="ARBA" id="ARBA00022827"/>
    </source>
</evidence>
<dbReference type="RefSeq" id="WP_196102893.1">
    <property type="nucleotide sequence ID" value="NZ_CP064942.1"/>
</dbReference>
<dbReference type="PRINTS" id="PR00420">
    <property type="entry name" value="RNGMNOXGNASE"/>
</dbReference>
<dbReference type="PANTHER" id="PTHR43004">
    <property type="entry name" value="TRK SYSTEM POTASSIUM UPTAKE PROTEIN"/>
    <property type="match status" value="1"/>
</dbReference>
<dbReference type="InterPro" id="IPR012941">
    <property type="entry name" value="Phe_hydrox_C_dim_dom"/>
</dbReference>
<keyword evidence="4" id="KW-0274">FAD</keyword>
<dbReference type="KEGG" id="poz:I0K15_18185"/>
<dbReference type="InterPro" id="IPR002938">
    <property type="entry name" value="FAD-bd"/>
</dbReference>
<evidence type="ECO:0000256" key="1">
    <source>
        <dbReference type="ARBA" id="ARBA00001974"/>
    </source>
</evidence>
<dbReference type="InterPro" id="IPR036249">
    <property type="entry name" value="Thioredoxin-like_sf"/>
</dbReference>
<dbReference type="Gene3D" id="3.50.50.60">
    <property type="entry name" value="FAD/NAD(P)-binding domain"/>
    <property type="match status" value="1"/>
</dbReference>
<dbReference type="Gene3D" id="3.40.30.20">
    <property type="match status" value="1"/>
</dbReference>
<dbReference type="SUPFAM" id="SSF54373">
    <property type="entry name" value="FAD-linked reductases, C-terminal domain"/>
    <property type="match status" value="1"/>
</dbReference>
<dbReference type="SUPFAM" id="SSF52833">
    <property type="entry name" value="Thioredoxin-like"/>
    <property type="match status" value="1"/>
</dbReference>
<keyword evidence="10" id="KW-1185">Reference proteome</keyword>
<sequence length="629" mass="68496">MQYHQNGFRPGDPSVAPAGPGAGETLRDVDVLIVGCGPAGLTLAAQLSAFPDISVRIAERKPGPLEVGQADGIACRSVEMFEAFGFAEKVVKEGYQVNEVTFWRPGADGTPLTRADRIQDVEDDLSEMPHIILSQARIHDFYLEIMRNAPRRLTPDYGMELISLTRTDDPEHPVTATFDRNGDEETIRARYVVGCDGARSQVRRSMGHELRGGSARQLWGVMDALVRTDFPDIRLKCAIQSADAGSVLIIPREGGYMVRLYIELDALAEGERAADRGVTSGMLIEKAQRILAPYTLEVAEVAWWSAYEIGQRVCDAFDDVPEAERGVCMPRIFIAGDACHTHSPKAGQGMNVSMADAFNLGWKLAAVLRGEARPALLDTYSEERRAKAKELIDFDRDMARLFSARPETAAEAELFQQYFQKHGRYTAGVETRYAPSLITGGAAHQDLARGLIVGKRFHSAPVIRLADAKPMQLGHALKADGRWRLMVFAPEGDDGAAGGPVAALCGAIAGPSGLIARFTPDGADIDSVFDIRAVFQIGHRDMAVETLPGLLLPKKGALGLTDYEKVFCPSLAGPDIFELRGIDRTRGALIVTRPDQHVAQVLPLTAVAEVERFFERFLMVTQRAAAAAS</sequence>
<keyword evidence="5" id="KW-0560">Oxidoreductase</keyword>
<feature type="region of interest" description="Disordered" evidence="6">
    <location>
        <begin position="1"/>
        <end position="21"/>
    </location>
</feature>
<dbReference type="Pfam" id="PF01494">
    <property type="entry name" value="FAD_binding_3"/>
    <property type="match status" value="1"/>
</dbReference>
<keyword evidence="9" id="KW-0503">Monooxygenase</keyword>
<dbReference type="Gene3D" id="3.30.9.10">
    <property type="entry name" value="D-Amino Acid Oxidase, subunit A, domain 2"/>
    <property type="match status" value="1"/>
</dbReference>
<organism evidence="9 10">
    <name type="scientific">Pontivivens ytuae</name>
    <dbReference type="NCBI Taxonomy" id="2789856"/>
    <lineage>
        <taxon>Bacteria</taxon>
        <taxon>Pseudomonadati</taxon>
        <taxon>Pseudomonadota</taxon>
        <taxon>Alphaproteobacteria</taxon>
        <taxon>Rhodobacterales</taxon>
        <taxon>Paracoccaceae</taxon>
        <taxon>Pontivivens</taxon>
    </lineage>
</organism>
<evidence type="ECO:0000259" key="8">
    <source>
        <dbReference type="Pfam" id="PF07976"/>
    </source>
</evidence>
<evidence type="ECO:0000256" key="3">
    <source>
        <dbReference type="ARBA" id="ARBA00022630"/>
    </source>
</evidence>
<protein>
    <submittedName>
        <fullName evidence="9">FAD-dependent monooxygenase</fullName>
    </submittedName>
</protein>
<dbReference type="InterPro" id="IPR038220">
    <property type="entry name" value="PHOX_C_sf"/>
</dbReference>
<evidence type="ECO:0000256" key="5">
    <source>
        <dbReference type="ARBA" id="ARBA00023002"/>
    </source>
</evidence>
<feature type="domain" description="Phenol hydroxylase-like C-terminal dimerisation" evidence="8">
    <location>
        <begin position="431"/>
        <end position="619"/>
    </location>
</feature>
<dbReference type="Pfam" id="PF07976">
    <property type="entry name" value="Phe_hydrox_dim"/>
    <property type="match status" value="1"/>
</dbReference>
<evidence type="ECO:0000256" key="6">
    <source>
        <dbReference type="SAM" id="MobiDB-lite"/>
    </source>
</evidence>
<evidence type="ECO:0000313" key="10">
    <source>
        <dbReference type="Proteomes" id="UP000594800"/>
    </source>
</evidence>
<keyword evidence="3" id="KW-0285">Flavoprotein</keyword>
<comment type="similarity">
    <text evidence="2">Belongs to the PheA/TfdB FAD monooxygenase family.</text>
</comment>
<evidence type="ECO:0000256" key="2">
    <source>
        <dbReference type="ARBA" id="ARBA00007801"/>
    </source>
</evidence>
<dbReference type="EMBL" id="CP064942">
    <property type="protein sequence ID" value="QPH53684.1"/>
    <property type="molecule type" value="Genomic_DNA"/>
</dbReference>
<dbReference type="GO" id="GO:0016709">
    <property type="term" value="F:oxidoreductase activity, acting on paired donors, with incorporation or reduction of molecular oxygen, NAD(P)H as one donor, and incorporation of one atom of oxygen"/>
    <property type="evidence" value="ECO:0007669"/>
    <property type="project" value="UniProtKB-ARBA"/>
</dbReference>
<evidence type="ECO:0000259" key="7">
    <source>
        <dbReference type="Pfam" id="PF01494"/>
    </source>
</evidence>
<dbReference type="SUPFAM" id="SSF51905">
    <property type="entry name" value="FAD/NAD(P)-binding domain"/>
    <property type="match status" value="1"/>
</dbReference>